<accession>A0A6M2E1T4</accession>
<reference evidence="2" key="1">
    <citation type="submission" date="2019-12" db="EMBL/GenBank/DDBJ databases">
        <title>The sialotranscriptome of the gopher-tortoise tick, Amblyomma tuberculatum.</title>
        <authorList>
            <person name="Karim S."/>
            <person name="Andersen J."/>
            <person name="Kumar D."/>
            <person name="Adamson S."/>
            <person name="Ennen J."/>
            <person name="Qualis C.P."/>
            <person name="Ribeiro J.M.C."/>
        </authorList>
    </citation>
    <scope>NUCLEOTIDE SEQUENCE</scope>
    <source>
        <strain evidence="2">Removed</strain>
        <tissue evidence="2">Salivary glands</tissue>
    </source>
</reference>
<name>A0A6M2E1T4_9ACAR</name>
<proteinExistence type="predicted"/>
<evidence type="ECO:0000313" key="2">
    <source>
        <dbReference type="EMBL" id="NOV52469.1"/>
    </source>
</evidence>
<protein>
    <submittedName>
        <fullName evidence="2">Putative secreted protein</fullName>
    </submittedName>
</protein>
<keyword evidence="1" id="KW-0732">Signal</keyword>
<organism evidence="2">
    <name type="scientific">Amblyomma tuberculatum</name>
    <dbReference type="NCBI Taxonomy" id="48802"/>
    <lineage>
        <taxon>Eukaryota</taxon>
        <taxon>Metazoa</taxon>
        <taxon>Ecdysozoa</taxon>
        <taxon>Arthropoda</taxon>
        <taxon>Chelicerata</taxon>
        <taxon>Arachnida</taxon>
        <taxon>Acari</taxon>
        <taxon>Parasitiformes</taxon>
        <taxon>Ixodida</taxon>
        <taxon>Ixodoidea</taxon>
        <taxon>Ixodidae</taxon>
        <taxon>Amblyomminae</taxon>
        <taxon>Amblyomma</taxon>
    </lineage>
</organism>
<sequence length="113" mass="12359">MSRALRMMYGSHILRVVVTVMLPSITSSSAVMPCSARVFLTRGQHSRRYFSLYLGNRVAKALSQSTPCGLSSLVNAGSRMDQALSAEAPLVVPPCSLDILALDFFKAKRNQRP</sequence>
<dbReference type="EMBL" id="GIDH01000526">
    <property type="protein sequence ID" value="NOV52469.1"/>
    <property type="molecule type" value="Transcribed_RNA"/>
</dbReference>
<feature type="signal peptide" evidence="1">
    <location>
        <begin position="1"/>
        <end position="28"/>
    </location>
</feature>
<feature type="chain" id="PRO_5027075619" evidence="1">
    <location>
        <begin position="29"/>
        <end position="113"/>
    </location>
</feature>
<evidence type="ECO:0000256" key="1">
    <source>
        <dbReference type="SAM" id="SignalP"/>
    </source>
</evidence>
<dbReference type="AlphaFoldDB" id="A0A6M2E1T4"/>